<dbReference type="OrthoDB" id="479131at2"/>
<evidence type="ECO:0000259" key="1">
    <source>
        <dbReference type="SMART" id="SM00331"/>
    </source>
</evidence>
<dbReference type="STRING" id="375574.GCA_001418035_00545"/>
<gene>
    <name evidence="2" type="ORF">Ga0061063_0747</name>
</gene>
<dbReference type="Pfam" id="PF07228">
    <property type="entry name" value="SpoIIE"/>
    <property type="match status" value="1"/>
</dbReference>
<keyword evidence="3" id="KW-1185">Reference proteome</keyword>
<dbReference type="SUPFAM" id="SSF55874">
    <property type="entry name" value="ATPase domain of HSP90 chaperone/DNA topoisomerase II/histidine kinase"/>
    <property type="match status" value="1"/>
</dbReference>
<dbReference type="SUPFAM" id="SSF81606">
    <property type="entry name" value="PP2C-like"/>
    <property type="match status" value="1"/>
</dbReference>
<evidence type="ECO:0000313" key="3">
    <source>
        <dbReference type="Proteomes" id="UP000243535"/>
    </source>
</evidence>
<dbReference type="Gene3D" id="3.30.565.10">
    <property type="entry name" value="Histidine kinase-like ATPase, C-terminal domain"/>
    <property type="match status" value="1"/>
</dbReference>
<reference evidence="3" key="1">
    <citation type="submission" date="2015-08" db="EMBL/GenBank/DDBJ databases">
        <authorList>
            <person name="Varghese N."/>
        </authorList>
    </citation>
    <scope>NUCLEOTIDE SEQUENCE [LARGE SCALE GENOMIC DNA]</scope>
    <source>
        <strain evidence="3">DSM 17901</strain>
    </source>
</reference>
<dbReference type="Gene3D" id="3.60.40.10">
    <property type="entry name" value="PPM-type phosphatase domain"/>
    <property type="match status" value="1"/>
</dbReference>
<dbReference type="GO" id="GO:0016301">
    <property type="term" value="F:kinase activity"/>
    <property type="evidence" value="ECO:0007669"/>
    <property type="project" value="UniProtKB-KW"/>
</dbReference>
<evidence type="ECO:0000313" key="2">
    <source>
        <dbReference type="EMBL" id="CUA81900.1"/>
    </source>
</evidence>
<feature type="domain" description="PPM-type phosphatase" evidence="1">
    <location>
        <begin position="136"/>
        <end position="326"/>
    </location>
</feature>
<name>A0A0K6GT50_9NEIS</name>
<dbReference type="InterPro" id="IPR003594">
    <property type="entry name" value="HATPase_dom"/>
</dbReference>
<proteinExistence type="predicted"/>
<protein>
    <submittedName>
        <fullName evidence="2">Anti-sigma regulatory factor (Ser/Thr protein kinase)</fullName>
    </submittedName>
</protein>
<dbReference type="Proteomes" id="UP000243535">
    <property type="component" value="Unassembled WGS sequence"/>
</dbReference>
<dbReference type="PANTHER" id="PTHR35801:SF1">
    <property type="entry name" value="PHOSPHOSERINE PHOSPHATASE RSBX"/>
    <property type="match status" value="1"/>
</dbReference>
<accession>A0A0K6GT50</accession>
<organism evidence="2 3">
    <name type="scientific">Gulbenkiania indica</name>
    <dbReference type="NCBI Taxonomy" id="375574"/>
    <lineage>
        <taxon>Bacteria</taxon>
        <taxon>Pseudomonadati</taxon>
        <taxon>Pseudomonadota</taxon>
        <taxon>Betaproteobacteria</taxon>
        <taxon>Neisseriales</taxon>
        <taxon>Chromobacteriaceae</taxon>
        <taxon>Gulbenkiania</taxon>
    </lineage>
</organism>
<dbReference type="RefSeq" id="WP_055433319.1">
    <property type="nucleotide sequence ID" value="NZ_CYHA01000001.1"/>
</dbReference>
<dbReference type="InterPro" id="IPR039248">
    <property type="entry name" value="Ptase_RsbX"/>
</dbReference>
<keyword evidence="2" id="KW-0418">Kinase</keyword>
<dbReference type="InterPro" id="IPR001932">
    <property type="entry name" value="PPM-type_phosphatase-like_dom"/>
</dbReference>
<dbReference type="InterPro" id="IPR036457">
    <property type="entry name" value="PPM-type-like_dom_sf"/>
</dbReference>
<dbReference type="InterPro" id="IPR036890">
    <property type="entry name" value="HATPase_C_sf"/>
</dbReference>
<dbReference type="SMART" id="SM00331">
    <property type="entry name" value="PP2C_SIG"/>
    <property type="match status" value="1"/>
</dbReference>
<dbReference type="AlphaFoldDB" id="A0A0K6GT50"/>
<keyword evidence="2" id="KW-0808">Transferase</keyword>
<dbReference type="Pfam" id="PF13581">
    <property type="entry name" value="HATPase_c_2"/>
    <property type="match status" value="1"/>
</dbReference>
<sequence>MIEVLEATHVAEARRYAARVGDGLGFDEAALAQIKMVASEMASNLIKHGGGGVFLAQPLPGARGAGLELLALDRGHGMQEVTRCLTDGYSTAGTLGLGLGTIVRQSGLAEIYTRPEAGTAVVAHFFRPEAARTPHGPDCGAVCVPKPGQDACGDAWALRHEHGISWLLVIDGLGHGPLAASASQTALDAFFGWRPTRPSDGLAVLHQALRGTRGAVAGLAALEHASGTLRYAGVGNIATHLCQDDACRSVLSYDGTLGYQVRSIREHSYQIAEGGLVVMHSDGLSSRWNLTQRPGLFSAHPALVAGCLYLDYTRDTDDATVVVLRRTS</sequence>
<dbReference type="PANTHER" id="PTHR35801">
    <property type="entry name" value="PHOSPHOSERINE PHOSPHATASE RSBX"/>
    <property type="match status" value="1"/>
</dbReference>
<dbReference type="EMBL" id="CYHA01000001">
    <property type="protein sequence ID" value="CUA81900.1"/>
    <property type="molecule type" value="Genomic_DNA"/>
</dbReference>